<keyword evidence="5" id="KW-0029">Amino-acid transport</keyword>
<evidence type="ECO:0000256" key="4">
    <source>
        <dbReference type="ARBA" id="ARBA00022840"/>
    </source>
</evidence>
<dbReference type="PROSITE" id="PS50893">
    <property type="entry name" value="ABC_TRANSPORTER_2"/>
    <property type="match status" value="1"/>
</dbReference>
<dbReference type="GO" id="GO:0005524">
    <property type="term" value="F:ATP binding"/>
    <property type="evidence" value="ECO:0007669"/>
    <property type="project" value="UniProtKB-KW"/>
</dbReference>
<name>A0A7C4ASQ6_9BACT</name>
<evidence type="ECO:0000256" key="5">
    <source>
        <dbReference type="ARBA" id="ARBA00022970"/>
    </source>
</evidence>
<dbReference type="InterPro" id="IPR003439">
    <property type="entry name" value="ABC_transporter-like_ATP-bd"/>
</dbReference>
<dbReference type="PANTHER" id="PTHR43820">
    <property type="entry name" value="HIGH-AFFINITY BRANCHED-CHAIN AMINO ACID TRANSPORT ATP-BINDING PROTEIN LIVF"/>
    <property type="match status" value="1"/>
</dbReference>
<evidence type="ECO:0000256" key="3">
    <source>
        <dbReference type="ARBA" id="ARBA00022741"/>
    </source>
</evidence>
<dbReference type="CDD" id="cd03224">
    <property type="entry name" value="ABC_TM1139_LivF_branched"/>
    <property type="match status" value="1"/>
</dbReference>
<comment type="similarity">
    <text evidence="1">Belongs to the ABC transporter superfamily.</text>
</comment>
<gene>
    <name evidence="7" type="ORF">ENV54_09710</name>
</gene>
<organism evidence="7">
    <name type="scientific">Desulfomonile tiedjei</name>
    <dbReference type="NCBI Taxonomy" id="2358"/>
    <lineage>
        <taxon>Bacteria</taxon>
        <taxon>Pseudomonadati</taxon>
        <taxon>Thermodesulfobacteriota</taxon>
        <taxon>Desulfomonilia</taxon>
        <taxon>Desulfomonilales</taxon>
        <taxon>Desulfomonilaceae</taxon>
        <taxon>Desulfomonile</taxon>
    </lineage>
</organism>
<evidence type="ECO:0000256" key="2">
    <source>
        <dbReference type="ARBA" id="ARBA00022448"/>
    </source>
</evidence>
<sequence length="267" mass="29561">MTDASLVELNNISVVYSDVVQVLKGVSLKVPKGQIVSLLGSNGAGKTTTLRAISGLLKPENGKVTEGTIYFQGKPIQNCSPEEITRLGIIQVLEGRQPFQYLTIEENLRVGTATRWGKPYKKDLELVYSYFPPLASHKNRLAGYCSGGELQMLVMGRALMAQPQLLLLDEPSLGLAPLIVKNIFEIIKRINEEQGTTVVLVEQNANMALRIAHFGYVMENGRIVLEGSAAELKKNPDMREFYLGTATADTMGAYANIKSYKRRKRWL</sequence>
<dbReference type="GO" id="GO:0016887">
    <property type="term" value="F:ATP hydrolysis activity"/>
    <property type="evidence" value="ECO:0007669"/>
    <property type="project" value="InterPro"/>
</dbReference>
<dbReference type="AlphaFoldDB" id="A0A7C4ASQ6"/>
<protein>
    <submittedName>
        <fullName evidence="7">ABC transporter ATP-binding protein</fullName>
    </submittedName>
</protein>
<comment type="caution">
    <text evidence="7">The sequence shown here is derived from an EMBL/GenBank/DDBJ whole genome shotgun (WGS) entry which is preliminary data.</text>
</comment>
<dbReference type="PROSITE" id="PS00211">
    <property type="entry name" value="ABC_TRANSPORTER_1"/>
    <property type="match status" value="1"/>
</dbReference>
<dbReference type="Pfam" id="PF00005">
    <property type="entry name" value="ABC_tran"/>
    <property type="match status" value="1"/>
</dbReference>
<accession>A0A7C4ASQ6</accession>
<evidence type="ECO:0000313" key="7">
    <source>
        <dbReference type="EMBL" id="HGH61560.1"/>
    </source>
</evidence>
<evidence type="ECO:0000259" key="6">
    <source>
        <dbReference type="PROSITE" id="PS50893"/>
    </source>
</evidence>
<reference evidence="7" key="1">
    <citation type="journal article" date="2020" name="mSystems">
        <title>Genome- and Community-Level Interaction Insights into Carbon Utilization and Element Cycling Functions of Hydrothermarchaeota in Hydrothermal Sediment.</title>
        <authorList>
            <person name="Zhou Z."/>
            <person name="Liu Y."/>
            <person name="Xu W."/>
            <person name="Pan J."/>
            <person name="Luo Z.H."/>
            <person name="Li M."/>
        </authorList>
    </citation>
    <scope>NUCLEOTIDE SEQUENCE [LARGE SCALE GENOMIC DNA]</scope>
    <source>
        <strain evidence="7">SpSt-769</strain>
    </source>
</reference>
<keyword evidence="2" id="KW-0813">Transport</keyword>
<dbReference type="InterPro" id="IPR003593">
    <property type="entry name" value="AAA+_ATPase"/>
</dbReference>
<dbReference type="Gene3D" id="3.40.50.300">
    <property type="entry name" value="P-loop containing nucleotide triphosphate hydrolases"/>
    <property type="match status" value="1"/>
</dbReference>
<feature type="domain" description="ABC transporter" evidence="6">
    <location>
        <begin position="7"/>
        <end position="245"/>
    </location>
</feature>
<dbReference type="PANTHER" id="PTHR43820:SF8">
    <property type="entry name" value="ABC TRANSPORTER SUBSTRATE-BINDING PROTEIN"/>
    <property type="match status" value="1"/>
</dbReference>
<proteinExistence type="inferred from homology"/>
<dbReference type="GO" id="GO:0015658">
    <property type="term" value="F:branched-chain amino acid transmembrane transporter activity"/>
    <property type="evidence" value="ECO:0007669"/>
    <property type="project" value="TreeGrafter"/>
</dbReference>
<dbReference type="InterPro" id="IPR027417">
    <property type="entry name" value="P-loop_NTPase"/>
</dbReference>
<dbReference type="SUPFAM" id="SSF52540">
    <property type="entry name" value="P-loop containing nucleoside triphosphate hydrolases"/>
    <property type="match status" value="1"/>
</dbReference>
<keyword evidence="4 7" id="KW-0067">ATP-binding</keyword>
<dbReference type="SMART" id="SM00382">
    <property type="entry name" value="AAA"/>
    <property type="match status" value="1"/>
</dbReference>
<dbReference type="InterPro" id="IPR052156">
    <property type="entry name" value="BCAA_Transport_ATP-bd_LivF"/>
</dbReference>
<dbReference type="GO" id="GO:0015807">
    <property type="term" value="P:L-amino acid transport"/>
    <property type="evidence" value="ECO:0007669"/>
    <property type="project" value="TreeGrafter"/>
</dbReference>
<dbReference type="InterPro" id="IPR017871">
    <property type="entry name" value="ABC_transporter-like_CS"/>
</dbReference>
<keyword evidence="3" id="KW-0547">Nucleotide-binding</keyword>
<evidence type="ECO:0000256" key="1">
    <source>
        <dbReference type="ARBA" id="ARBA00005417"/>
    </source>
</evidence>
<dbReference type="EMBL" id="DTGT01000310">
    <property type="protein sequence ID" value="HGH61560.1"/>
    <property type="molecule type" value="Genomic_DNA"/>
</dbReference>